<dbReference type="EMBL" id="JAOXHJ010000003">
    <property type="protein sequence ID" value="MCV3754072.1"/>
    <property type="molecule type" value="Genomic_DNA"/>
</dbReference>
<evidence type="ECO:0008006" key="3">
    <source>
        <dbReference type="Google" id="ProtNLM"/>
    </source>
</evidence>
<name>A0ABT3BPC1_9BACT</name>
<proteinExistence type="predicted"/>
<reference evidence="1 2" key="1">
    <citation type="journal article" date="2020" name="Int. J. Syst. Evol. Microbiol.">
        <title>Ureaplasma miroungigenitalium sp. nov. isolated from northern elephant seals (Mirounga angustirostris) and Ureaplasma zalophigenitalium sp. nov. isolated from California sea lions (Zalophus californianus).</title>
        <authorList>
            <person name="Volokhov D.V."/>
            <person name="Gulland F.M."/>
            <person name="Gao Y."/>
            <person name="Chizhikov V.E."/>
        </authorList>
    </citation>
    <scope>NUCLEOTIDE SEQUENCE [LARGE SCALE GENOMIC DNA]</scope>
    <source>
        <strain evidence="1 2">CSL7644-GEN</strain>
    </source>
</reference>
<comment type="caution">
    <text evidence="1">The sequence shown here is derived from an EMBL/GenBank/DDBJ whole genome shotgun (WGS) entry which is preliminary data.</text>
</comment>
<keyword evidence="2" id="KW-1185">Reference proteome</keyword>
<dbReference type="RefSeq" id="WP_263817876.1">
    <property type="nucleotide sequence ID" value="NZ_JAOXHJ010000003.1"/>
</dbReference>
<sequence>MSTKKINYQTCLSDPRFKDLKITPDEFHNHKDLFDKLSVLQEACANLPYEPIIIRKYGLLELSFDNKTSWVEKEKQPKYLDNYFYPEYFLEKKETEYTDLFKANIYDMQSNDRSYFINFLSQNQKNWLPKLRLYISGVLGSGKTFFALHIANHLIAENNSLVVCLKLRKLNNLIHQIFAKTNPFFNTIDALLNMLKQGHFFIFDDFDIEVIKENIYYNVLEPLFQHIYNEKLPVLFLSRWDFNTMMEYRHYGSSKQRSSLIEECRMWISLLVNGSYVDLGTTNYLIKKPLSVDKLIKK</sequence>
<gene>
    <name evidence="1" type="ORF">OF365_01665</name>
</gene>
<evidence type="ECO:0000313" key="1">
    <source>
        <dbReference type="EMBL" id="MCV3754072.1"/>
    </source>
</evidence>
<accession>A0ABT3BPC1</accession>
<evidence type="ECO:0000313" key="2">
    <source>
        <dbReference type="Proteomes" id="UP001207252"/>
    </source>
</evidence>
<dbReference type="SUPFAM" id="SSF52540">
    <property type="entry name" value="P-loop containing nucleoside triphosphate hydrolases"/>
    <property type="match status" value="1"/>
</dbReference>
<dbReference type="Proteomes" id="UP001207252">
    <property type="component" value="Unassembled WGS sequence"/>
</dbReference>
<organism evidence="1 2">
    <name type="scientific">Ureaplasma zalophigenitalium</name>
    <dbReference type="NCBI Taxonomy" id="907723"/>
    <lineage>
        <taxon>Bacteria</taxon>
        <taxon>Bacillati</taxon>
        <taxon>Mycoplasmatota</taxon>
        <taxon>Mycoplasmoidales</taxon>
        <taxon>Mycoplasmoidaceae</taxon>
        <taxon>Ureaplasma</taxon>
    </lineage>
</organism>
<dbReference type="InterPro" id="IPR027417">
    <property type="entry name" value="P-loop_NTPase"/>
</dbReference>
<dbReference type="Gene3D" id="3.40.50.300">
    <property type="entry name" value="P-loop containing nucleotide triphosphate hydrolases"/>
    <property type="match status" value="1"/>
</dbReference>
<protein>
    <recommendedName>
        <fullName evidence="3">ATP-binding protein</fullName>
    </recommendedName>
</protein>